<organism evidence="1 2">
    <name type="scientific">Virgibacillus siamensis</name>
    <dbReference type="NCBI Taxonomy" id="480071"/>
    <lineage>
        <taxon>Bacteria</taxon>
        <taxon>Bacillati</taxon>
        <taxon>Bacillota</taxon>
        <taxon>Bacilli</taxon>
        <taxon>Bacillales</taxon>
        <taxon>Bacillaceae</taxon>
        <taxon>Virgibacillus</taxon>
    </lineage>
</organism>
<evidence type="ECO:0000313" key="1">
    <source>
        <dbReference type="EMBL" id="GAA0604761.1"/>
    </source>
</evidence>
<keyword evidence="2" id="KW-1185">Reference proteome</keyword>
<name>A0ABN1G6L4_9BACI</name>
<dbReference type="Proteomes" id="UP001500866">
    <property type="component" value="Unassembled WGS sequence"/>
</dbReference>
<reference evidence="1 2" key="1">
    <citation type="journal article" date="2019" name="Int. J. Syst. Evol. Microbiol.">
        <title>The Global Catalogue of Microorganisms (GCM) 10K type strain sequencing project: providing services to taxonomists for standard genome sequencing and annotation.</title>
        <authorList>
            <consortium name="The Broad Institute Genomics Platform"/>
            <consortium name="The Broad Institute Genome Sequencing Center for Infectious Disease"/>
            <person name="Wu L."/>
            <person name="Ma J."/>
        </authorList>
    </citation>
    <scope>NUCLEOTIDE SEQUENCE [LARGE SCALE GENOMIC DNA]</scope>
    <source>
        <strain evidence="1 2">JCM 15395</strain>
    </source>
</reference>
<gene>
    <name evidence="1" type="ORF">GCM10009001_22480</name>
</gene>
<evidence type="ECO:0000313" key="2">
    <source>
        <dbReference type="Proteomes" id="UP001500866"/>
    </source>
</evidence>
<comment type="caution">
    <text evidence="1">The sequence shown here is derived from an EMBL/GenBank/DDBJ whole genome shotgun (WGS) entry which is preliminary data.</text>
</comment>
<dbReference type="RefSeq" id="WP_343813091.1">
    <property type="nucleotide sequence ID" value="NZ_BAAADS010000016.1"/>
</dbReference>
<protein>
    <submittedName>
        <fullName evidence="1">Uncharacterized protein</fullName>
    </submittedName>
</protein>
<sequence length="140" mass="16220">MKKALFIVLMVLLLIGSSSVFIYAKTGEGVPNWFDNASQKVKKEMQTNLPETFSVGLSKAEKESFFNKSNEKITLFQLLTITNSKEEIENHQQDYLSQLTESKKDLNKSELNEFYQKQKQEVKTEIEEDVEVFLEDLLDE</sequence>
<dbReference type="EMBL" id="BAAADS010000016">
    <property type="protein sequence ID" value="GAA0604761.1"/>
    <property type="molecule type" value="Genomic_DNA"/>
</dbReference>
<accession>A0ABN1G6L4</accession>
<proteinExistence type="predicted"/>